<dbReference type="OrthoDB" id="8521382at2"/>
<dbReference type="RefSeq" id="WP_126978783.1">
    <property type="nucleotide sequence ID" value="NZ_PQSP01000002.1"/>
</dbReference>
<dbReference type="NCBIfam" id="TIGR02099">
    <property type="entry name" value="YhdP family protein"/>
    <property type="match status" value="1"/>
</dbReference>
<dbReference type="PANTHER" id="PTHR38690:SF1">
    <property type="entry name" value="PROTEASE"/>
    <property type="match status" value="1"/>
</dbReference>
<dbReference type="InterPro" id="IPR025263">
    <property type="entry name" value="YhdP_central"/>
</dbReference>
<dbReference type="Proteomes" id="UP000286947">
    <property type="component" value="Unassembled WGS sequence"/>
</dbReference>
<keyword evidence="2" id="KW-0812">Transmembrane</keyword>
<comment type="caution">
    <text evidence="4">The sequence shown here is derived from an EMBL/GenBank/DDBJ whole genome shotgun (WGS) entry which is preliminary data.</text>
</comment>
<feature type="transmembrane region" description="Helical" evidence="2">
    <location>
        <begin position="23"/>
        <end position="45"/>
    </location>
</feature>
<name>A0A433SEC2_9BURK</name>
<gene>
    <name evidence="4" type="ORF">CUZ56_00974</name>
</gene>
<keyword evidence="5" id="KW-1185">Reference proteome</keyword>
<feature type="region of interest" description="Disordered" evidence="1">
    <location>
        <begin position="1359"/>
        <end position="1386"/>
    </location>
</feature>
<evidence type="ECO:0000256" key="2">
    <source>
        <dbReference type="SAM" id="Phobius"/>
    </source>
</evidence>
<keyword evidence="2" id="KW-1133">Transmembrane helix</keyword>
<reference evidence="4 5" key="1">
    <citation type="submission" date="2018-01" db="EMBL/GenBank/DDBJ databases">
        <title>Saezia sanguinis gen. nov., sp. nov., in the order Burkholderiales isolated from human blood.</title>
        <authorList>
            <person name="Medina-Pascual M.J."/>
            <person name="Valdezate S."/>
            <person name="Monzon S."/>
            <person name="Cuesta I."/>
            <person name="Carrasco G."/>
            <person name="Villalon P."/>
            <person name="Saez-Nieto J.A."/>
        </authorList>
    </citation>
    <scope>NUCLEOTIDE SEQUENCE [LARGE SCALE GENOMIC DNA]</scope>
    <source>
        <strain evidence="4 5">CNM695-12</strain>
    </source>
</reference>
<dbReference type="PANTHER" id="PTHR38690">
    <property type="entry name" value="PROTEASE-RELATED"/>
    <property type="match status" value="1"/>
</dbReference>
<evidence type="ECO:0000259" key="3">
    <source>
        <dbReference type="Pfam" id="PF13116"/>
    </source>
</evidence>
<accession>A0A433SEC2</accession>
<dbReference type="InterPro" id="IPR011836">
    <property type="entry name" value="YhdP"/>
</dbReference>
<protein>
    <recommendedName>
        <fullName evidence="3">YhdP central domain-containing protein</fullName>
    </recommendedName>
</protein>
<dbReference type="Pfam" id="PF13116">
    <property type="entry name" value="YhdP"/>
    <property type="match status" value="1"/>
</dbReference>
<evidence type="ECO:0000313" key="4">
    <source>
        <dbReference type="EMBL" id="RUS67036.1"/>
    </source>
</evidence>
<evidence type="ECO:0000313" key="5">
    <source>
        <dbReference type="Proteomes" id="UP000286947"/>
    </source>
</evidence>
<dbReference type="EMBL" id="PQSP01000002">
    <property type="protein sequence ID" value="RUS67036.1"/>
    <property type="molecule type" value="Genomic_DNA"/>
</dbReference>
<organism evidence="4 5">
    <name type="scientific">Saezia sanguinis</name>
    <dbReference type="NCBI Taxonomy" id="1965230"/>
    <lineage>
        <taxon>Bacteria</taxon>
        <taxon>Pseudomonadati</taxon>
        <taxon>Pseudomonadota</taxon>
        <taxon>Betaproteobacteria</taxon>
        <taxon>Burkholderiales</taxon>
        <taxon>Saeziaceae</taxon>
        <taxon>Saezia</taxon>
    </lineage>
</organism>
<feature type="domain" description="YhdP central" evidence="3">
    <location>
        <begin position="18"/>
        <end position="1363"/>
    </location>
</feature>
<sequence length="1386" mass="151597">MTPPSAPPASNTTKRLRLLKRMITGALIAVAVLLITAWAVLNFWVVPRIDHYRADIERLASTHLGAPVLIEQISAQRQGLWPVVTLHGVRVLNPTGQAALSLNEIAVVPSFKTLLLFDLQFSKIILKNPVLDIERQSNGQISIAGINISAMLDAPPSAQSETGAALLPESVLWLLEQSELVIQNGQVRWTDHLLDVPVFNLTETDISIRRQGRNHHIQIEATPPASWGSRFLLQGNFIQPHASSARQLQHWEGAAYARFPEANIEQLQNYIALPIELTQGHGAVEVWAQYNQEGLLAETRAKLNLTEVELQTAPELPVLHLQDFKGTVTGSWQQGTYRLQTDDLTFRTASQTQPDHSAVDTQVWNPSHLDISWRFDTEGNLDGGIIKTGRVNLGLLAQLARRLPLPEKAQTLLGSANPQGEVEYLNAQWQQHAAHAMTYNVSGQINRLDLAPGTARPQPPDTHQMDIARPGVSRLSAEFAFNEKDGQAQLRINDGSVSLPGLFEQPDIQVQQAFAEIHWKQQANGEMHISTPVFDLLNDSAKVHAQIDWKRPSAEHPDDQAGYLQLTGTLEQGNATHVYRYLPLSIPQEIRDYLKSALIAGTASDGHFHIEGPLKDFPFHLPGTGTFLIEGQGHDVTFDYAPEVIRSAGQGPWPVLSHVNGQLRFTSQGMLLQNVTGQVRDAPDIQLSAQEASIEDWNHNDTHVRVSGTVSGPLSEQLRAINQSAIGHLLDDVLASATASGKTDTQLKLDISIEKVHESTVSGQITFADNTLSLWPFMPQLQQVKGQLNFTEKGFFIDQIQAQTLGGALHGKAQWTIDKGLSIQASGRLTAQGLLNDPNWRHQLPFVQQWLAGSTGFTIQARTENQQQILQIQSDLVGMQLKLPSPLDKAEQDAYPLLITLTPLAQNGTFWPLSIELLTRPATQQLPTIHANYVLDSGSNGITVTQGSIGINQEPVMPIAGTTAQIQLPQLDISGWQAFLAELSKQPGATTGASRSTTLTLPAWWPQSVKAQIDQIIISPNLTLHQAEIQMQRQNRDWGAKINTREAAGQLDWQAATSDTALGLLRVRLSRLKLPELDLESTAGSDETAAVSPDHIFTLLPDVQMDIDHLSIGALDLGKLAFTAHTDRTVVPPRWQIDQLNLTTGASTLQAKGYWANTPAPTTSLELALNTPDAGQLLTQLDLSHSIANAPGTLKGELSWHAAPYHFDLNTLHGQLTLQLGKGQLLVANPRASRLLSVLSLQSLPNRLSLDFRDVFKDGLAFNALDGHFLIDNGLMQIHTLQLNGVNALVHATGKIDLRNQTQQLQVTVAPEINAGAASLALTAVNPAVGIGSLAAQLVLREPLRRMATKVYYISGSWEEPDVTDQSPEPANPAPAVPDLAPDNRK</sequence>
<proteinExistence type="predicted"/>
<evidence type="ECO:0000256" key="1">
    <source>
        <dbReference type="SAM" id="MobiDB-lite"/>
    </source>
</evidence>
<keyword evidence="2" id="KW-0472">Membrane</keyword>